<organism evidence="1 2">
    <name type="scientific">Candidatus Dojkabacteria bacterium</name>
    <dbReference type="NCBI Taxonomy" id="2099670"/>
    <lineage>
        <taxon>Bacteria</taxon>
        <taxon>Candidatus Dojkabacteria</taxon>
    </lineage>
</organism>
<dbReference type="Proteomes" id="UP000783287">
    <property type="component" value="Unassembled WGS sequence"/>
</dbReference>
<dbReference type="EMBL" id="JAGQLK010000046">
    <property type="protein sequence ID" value="MCA9383264.1"/>
    <property type="molecule type" value="Genomic_DNA"/>
</dbReference>
<name>A0A955RJB2_9BACT</name>
<sequence>MSNYISWDQTKIEDFSEDNITSFYANGYVFGRINKGNMNKTRSIRVNLSDFELNSENRRVLRKIEGLEMSTLQLPMSENTYDWHIHKLAKDFYDNKFGKGIFTASKVKQLITDAENSNFNYLFKYEFQGALVGYCIAYSNTNITHYTYPFYDFTKFENNFGMGMMLNAILWAQGKSNQYIYLGSAKDYKDKYKLQFNNLEWFDGEQWQTDLDELKSLLTPLN</sequence>
<protein>
    <submittedName>
        <fullName evidence="1">Uncharacterized protein</fullName>
    </submittedName>
</protein>
<accession>A0A955RJB2</accession>
<comment type="caution">
    <text evidence="1">The sequence shown here is derived from an EMBL/GenBank/DDBJ whole genome shotgun (WGS) entry which is preliminary data.</text>
</comment>
<dbReference type="InterPro" id="IPR016181">
    <property type="entry name" value="Acyl_CoA_acyltransferase"/>
</dbReference>
<reference evidence="1" key="2">
    <citation type="journal article" date="2021" name="Microbiome">
        <title>Successional dynamics and alternative stable states in a saline activated sludge microbial community over 9 years.</title>
        <authorList>
            <person name="Wang Y."/>
            <person name="Ye J."/>
            <person name="Ju F."/>
            <person name="Liu L."/>
            <person name="Boyd J.A."/>
            <person name="Deng Y."/>
            <person name="Parks D.H."/>
            <person name="Jiang X."/>
            <person name="Yin X."/>
            <person name="Woodcroft B.J."/>
            <person name="Tyson G.W."/>
            <person name="Hugenholtz P."/>
            <person name="Polz M.F."/>
            <person name="Zhang T."/>
        </authorList>
    </citation>
    <scope>NUCLEOTIDE SEQUENCE</scope>
    <source>
        <strain evidence="1">HKST-UBA14</strain>
    </source>
</reference>
<evidence type="ECO:0000313" key="2">
    <source>
        <dbReference type="Proteomes" id="UP000783287"/>
    </source>
</evidence>
<proteinExistence type="predicted"/>
<reference evidence="1" key="1">
    <citation type="submission" date="2020-04" db="EMBL/GenBank/DDBJ databases">
        <authorList>
            <person name="Zhang T."/>
        </authorList>
    </citation>
    <scope>NUCLEOTIDE SEQUENCE</scope>
    <source>
        <strain evidence="1">HKST-UBA14</strain>
    </source>
</reference>
<dbReference type="SUPFAM" id="SSF55729">
    <property type="entry name" value="Acyl-CoA N-acyltransferases (Nat)"/>
    <property type="match status" value="1"/>
</dbReference>
<evidence type="ECO:0000313" key="1">
    <source>
        <dbReference type="EMBL" id="MCA9383264.1"/>
    </source>
</evidence>
<gene>
    <name evidence="1" type="ORF">KC909_02760</name>
</gene>
<dbReference type="AlphaFoldDB" id="A0A955RJB2"/>